<proteinExistence type="predicted"/>
<dbReference type="Proteomes" id="UP000192247">
    <property type="component" value="Unassembled WGS sequence"/>
</dbReference>
<keyword evidence="5" id="KW-0472">Membrane</keyword>
<accession>A0A1V9X650</accession>
<evidence type="ECO:0000313" key="8">
    <source>
        <dbReference type="Proteomes" id="UP000192247"/>
    </source>
</evidence>
<evidence type="ECO:0000259" key="6">
    <source>
        <dbReference type="PROSITE" id="PS50850"/>
    </source>
</evidence>
<dbReference type="OrthoDB" id="4142200at2759"/>
<evidence type="ECO:0000256" key="2">
    <source>
        <dbReference type="ARBA" id="ARBA00022448"/>
    </source>
</evidence>
<dbReference type="InterPro" id="IPR036259">
    <property type="entry name" value="MFS_trans_sf"/>
</dbReference>
<dbReference type="PANTHER" id="PTHR48020:SF12">
    <property type="entry name" value="PROTON MYO-INOSITOL COTRANSPORTER"/>
    <property type="match status" value="1"/>
</dbReference>
<dbReference type="SUPFAM" id="SSF103473">
    <property type="entry name" value="MFS general substrate transporter"/>
    <property type="match status" value="1"/>
</dbReference>
<evidence type="ECO:0000313" key="7">
    <source>
        <dbReference type="EMBL" id="OQR68977.1"/>
    </source>
</evidence>
<feature type="domain" description="Major facilitator superfamily (MFS) profile" evidence="6">
    <location>
        <begin position="1"/>
        <end position="64"/>
    </location>
</feature>
<evidence type="ECO:0000256" key="5">
    <source>
        <dbReference type="ARBA" id="ARBA00023136"/>
    </source>
</evidence>
<dbReference type="GO" id="GO:0005366">
    <property type="term" value="F:myo-inositol:proton symporter activity"/>
    <property type="evidence" value="ECO:0007669"/>
    <property type="project" value="TreeGrafter"/>
</dbReference>
<dbReference type="EMBL" id="MNPL01022750">
    <property type="protein sequence ID" value="OQR68977.1"/>
    <property type="molecule type" value="Genomic_DNA"/>
</dbReference>
<comment type="caution">
    <text evidence="7">The sequence shown here is derived from an EMBL/GenBank/DDBJ whole genome shotgun (WGS) entry which is preliminary data.</text>
</comment>
<keyword evidence="4" id="KW-1133">Transmembrane helix</keyword>
<evidence type="ECO:0000256" key="1">
    <source>
        <dbReference type="ARBA" id="ARBA00004141"/>
    </source>
</evidence>
<dbReference type="AlphaFoldDB" id="A0A1V9X650"/>
<keyword evidence="2" id="KW-0813">Transport</keyword>
<dbReference type="Pfam" id="PF00083">
    <property type="entry name" value="Sugar_tr"/>
    <property type="match status" value="1"/>
</dbReference>
<dbReference type="PANTHER" id="PTHR48020">
    <property type="entry name" value="PROTON MYO-INOSITOL COTRANSPORTER"/>
    <property type="match status" value="1"/>
</dbReference>
<dbReference type="Gene3D" id="1.20.1250.20">
    <property type="entry name" value="MFS general substrate transporter like domains"/>
    <property type="match status" value="1"/>
</dbReference>
<keyword evidence="8" id="KW-1185">Reference proteome</keyword>
<protein>
    <submittedName>
        <fullName evidence="7">Proton myo-inositol cotransporter-like</fullName>
    </submittedName>
</protein>
<dbReference type="InterPro" id="IPR005828">
    <property type="entry name" value="MFS_sugar_transport-like"/>
</dbReference>
<keyword evidence="3" id="KW-0812">Transmembrane</keyword>
<dbReference type="InterPro" id="IPR050814">
    <property type="entry name" value="Myo-inositol_Transporter"/>
</dbReference>
<reference evidence="7 8" key="1">
    <citation type="journal article" date="2017" name="Gigascience">
        <title>Draft genome of the honey bee ectoparasitic mite, Tropilaelaps mercedesae, is shaped by the parasitic life history.</title>
        <authorList>
            <person name="Dong X."/>
            <person name="Armstrong S.D."/>
            <person name="Xia D."/>
            <person name="Makepeace B.L."/>
            <person name="Darby A.C."/>
            <person name="Kadowaki T."/>
        </authorList>
    </citation>
    <scope>NUCLEOTIDE SEQUENCE [LARGE SCALE GENOMIC DNA]</scope>
    <source>
        <strain evidence="7">Wuxi-XJTLU</strain>
    </source>
</reference>
<dbReference type="STRING" id="418985.A0A1V9X650"/>
<evidence type="ECO:0000256" key="4">
    <source>
        <dbReference type="ARBA" id="ARBA00022989"/>
    </source>
</evidence>
<dbReference type="InParanoid" id="A0A1V9X650"/>
<gene>
    <name evidence="7" type="ORF">BIW11_04465</name>
</gene>
<dbReference type="PROSITE" id="PS50850">
    <property type="entry name" value="MFS"/>
    <property type="match status" value="1"/>
</dbReference>
<comment type="subcellular location">
    <subcellularLocation>
        <location evidence="1">Membrane</location>
        <topology evidence="1">Multi-pass membrane protein</topology>
    </subcellularLocation>
</comment>
<name>A0A1V9X650_9ACAR</name>
<organism evidence="7 8">
    <name type="scientific">Tropilaelaps mercedesae</name>
    <dbReference type="NCBI Taxonomy" id="418985"/>
    <lineage>
        <taxon>Eukaryota</taxon>
        <taxon>Metazoa</taxon>
        <taxon>Ecdysozoa</taxon>
        <taxon>Arthropoda</taxon>
        <taxon>Chelicerata</taxon>
        <taxon>Arachnida</taxon>
        <taxon>Acari</taxon>
        <taxon>Parasitiformes</taxon>
        <taxon>Mesostigmata</taxon>
        <taxon>Gamasina</taxon>
        <taxon>Dermanyssoidea</taxon>
        <taxon>Laelapidae</taxon>
        <taxon>Tropilaelaps</taxon>
    </lineage>
</organism>
<dbReference type="InterPro" id="IPR020846">
    <property type="entry name" value="MFS_dom"/>
</dbReference>
<evidence type="ECO:0000256" key="3">
    <source>
        <dbReference type="ARBA" id="ARBA00022692"/>
    </source>
</evidence>
<sequence length="64" mass="7030">MTTPMYIAEVSPTKYRGKLVTVNQLFITGGQFIAAVVDGIFAADEVHGWSMLWTGGPRRNAWGD</sequence>
<dbReference type="GO" id="GO:0016324">
    <property type="term" value="C:apical plasma membrane"/>
    <property type="evidence" value="ECO:0007669"/>
    <property type="project" value="TreeGrafter"/>
</dbReference>